<dbReference type="GO" id="GO:0003677">
    <property type="term" value="F:DNA binding"/>
    <property type="evidence" value="ECO:0007669"/>
    <property type="project" value="InterPro"/>
</dbReference>
<comment type="similarity">
    <text evidence="1">Belongs to the ATP-dependent DNA ligase family.</text>
</comment>
<dbReference type="GO" id="GO:0005739">
    <property type="term" value="C:mitochondrion"/>
    <property type="evidence" value="ECO:0007669"/>
    <property type="project" value="TreeGrafter"/>
</dbReference>
<sequence length="101" mass="11376">MNKKIDIIKGLFVACRFSEARYIVRSLAGKLRIGLAEQSVLAALSQAVCLTPPGQGEPANAFTTFTQRDHHNIIITMFTQHYLQLYHVFCLPPEGRSVFLR</sequence>
<evidence type="ECO:0000256" key="2">
    <source>
        <dbReference type="ARBA" id="ARBA00022598"/>
    </source>
</evidence>
<dbReference type="Ensembl" id="ENSHHUT00000086428.1">
    <property type="protein sequence ID" value="ENSHHUP00000083795.1"/>
    <property type="gene ID" value="ENSHHUG00000048608.1"/>
</dbReference>
<dbReference type="SUPFAM" id="SSF117018">
    <property type="entry name" value="ATP-dependent DNA ligase DNA-binding domain"/>
    <property type="match status" value="1"/>
</dbReference>
<protein>
    <recommendedName>
        <fullName evidence="6">DNA ligase ATP-dependent N-terminal domain-containing protein</fullName>
    </recommendedName>
</protein>
<reference evidence="7" key="2">
    <citation type="submission" date="2025-08" db="UniProtKB">
        <authorList>
            <consortium name="Ensembl"/>
        </authorList>
    </citation>
    <scope>IDENTIFICATION</scope>
</reference>
<dbReference type="GO" id="GO:1903461">
    <property type="term" value="P:Okazaki fragment processing involved in mitotic DNA replication"/>
    <property type="evidence" value="ECO:0007669"/>
    <property type="project" value="TreeGrafter"/>
</dbReference>
<evidence type="ECO:0000313" key="8">
    <source>
        <dbReference type="Proteomes" id="UP000314982"/>
    </source>
</evidence>
<dbReference type="GO" id="GO:0006310">
    <property type="term" value="P:DNA recombination"/>
    <property type="evidence" value="ECO:0007669"/>
    <property type="project" value="UniProtKB-KW"/>
</dbReference>
<dbReference type="Gene3D" id="1.10.3260.10">
    <property type="entry name" value="DNA ligase, ATP-dependent, N-terminal domain"/>
    <property type="match status" value="1"/>
</dbReference>
<dbReference type="STRING" id="62062.ENSHHUP00000083795"/>
<dbReference type="InterPro" id="IPR012308">
    <property type="entry name" value="DNA_ligase_ATP-dep_N"/>
</dbReference>
<evidence type="ECO:0000256" key="3">
    <source>
        <dbReference type="ARBA" id="ARBA00022763"/>
    </source>
</evidence>
<dbReference type="PANTHER" id="PTHR45674:SF4">
    <property type="entry name" value="DNA LIGASE 1"/>
    <property type="match status" value="1"/>
</dbReference>
<keyword evidence="8" id="KW-1185">Reference proteome</keyword>
<name>A0A4W5RBW7_9TELE</name>
<dbReference type="GO" id="GO:0005634">
    <property type="term" value="C:nucleus"/>
    <property type="evidence" value="ECO:0007669"/>
    <property type="project" value="TreeGrafter"/>
</dbReference>
<keyword evidence="2" id="KW-0436">Ligase</keyword>
<feature type="domain" description="DNA ligase ATP-dependent N-terminal" evidence="6">
    <location>
        <begin position="2"/>
        <end position="45"/>
    </location>
</feature>
<dbReference type="Proteomes" id="UP000314982">
    <property type="component" value="Unassembled WGS sequence"/>
</dbReference>
<reference evidence="7" key="3">
    <citation type="submission" date="2025-09" db="UniProtKB">
        <authorList>
            <consortium name="Ensembl"/>
        </authorList>
    </citation>
    <scope>IDENTIFICATION</scope>
</reference>
<dbReference type="AlphaFoldDB" id="A0A4W5RBW7"/>
<evidence type="ECO:0000256" key="5">
    <source>
        <dbReference type="ARBA" id="ARBA00023204"/>
    </source>
</evidence>
<evidence type="ECO:0000259" key="6">
    <source>
        <dbReference type="Pfam" id="PF04675"/>
    </source>
</evidence>
<keyword evidence="5" id="KW-0234">DNA repair</keyword>
<dbReference type="GO" id="GO:0003910">
    <property type="term" value="F:DNA ligase (ATP) activity"/>
    <property type="evidence" value="ECO:0007669"/>
    <property type="project" value="InterPro"/>
</dbReference>
<evidence type="ECO:0000256" key="1">
    <source>
        <dbReference type="ARBA" id="ARBA00007572"/>
    </source>
</evidence>
<evidence type="ECO:0000256" key="4">
    <source>
        <dbReference type="ARBA" id="ARBA00023172"/>
    </source>
</evidence>
<dbReference type="InterPro" id="IPR050191">
    <property type="entry name" value="ATP-dep_DNA_ligase"/>
</dbReference>
<proteinExistence type="inferred from homology"/>
<keyword evidence="4" id="KW-0233">DNA recombination</keyword>
<dbReference type="InterPro" id="IPR036599">
    <property type="entry name" value="DNA_ligase_N_sf"/>
</dbReference>
<dbReference type="PANTHER" id="PTHR45674">
    <property type="entry name" value="DNA LIGASE 1/3 FAMILY MEMBER"/>
    <property type="match status" value="1"/>
</dbReference>
<organism evidence="7 8">
    <name type="scientific">Hucho hucho</name>
    <name type="common">huchen</name>
    <dbReference type="NCBI Taxonomy" id="62062"/>
    <lineage>
        <taxon>Eukaryota</taxon>
        <taxon>Metazoa</taxon>
        <taxon>Chordata</taxon>
        <taxon>Craniata</taxon>
        <taxon>Vertebrata</taxon>
        <taxon>Euteleostomi</taxon>
        <taxon>Actinopterygii</taxon>
        <taxon>Neopterygii</taxon>
        <taxon>Teleostei</taxon>
        <taxon>Protacanthopterygii</taxon>
        <taxon>Salmoniformes</taxon>
        <taxon>Salmonidae</taxon>
        <taxon>Salmoninae</taxon>
        <taxon>Hucho</taxon>
    </lineage>
</organism>
<dbReference type="Pfam" id="PF04675">
    <property type="entry name" value="DNA_ligase_A_N"/>
    <property type="match status" value="1"/>
</dbReference>
<keyword evidence="3" id="KW-0227">DNA damage</keyword>
<accession>A0A4W5RBW7</accession>
<dbReference type="GO" id="GO:0006281">
    <property type="term" value="P:DNA repair"/>
    <property type="evidence" value="ECO:0007669"/>
    <property type="project" value="UniProtKB-KW"/>
</dbReference>
<evidence type="ECO:0000313" key="7">
    <source>
        <dbReference type="Ensembl" id="ENSHHUP00000083795.1"/>
    </source>
</evidence>
<reference evidence="8" key="1">
    <citation type="submission" date="2018-06" db="EMBL/GenBank/DDBJ databases">
        <title>Genome assembly of Danube salmon.</title>
        <authorList>
            <person name="Macqueen D.J."/>
            <person name="Gundappa M.K."/>
        </authorList>
    </citation>
    <scope>NUCLEOTIDE SEQUENCE [LARGE SCALE GENOMIC DNA]</scope>
</reference>